<dbReference type="InterPro" id="IPR007345">
    <property type="entry name" value="Polysacch_pyruvyl_Trfase"/>
</dbReference>
<dbReference type="Pfam" id="PF04230">
    <property type="entry name" value="PS_pyruv_trans"/>
    <property type="match status" value="1"/>
</dbReference>
<dbReference type="AlphaFoldDB" id="X1L2J0"/>
<organism evidence="2">
    <name type="scientific">marine sediment metagenome</name>
    <dbReference type="NCBI Taxonomy" id="412755"/>
    <lineage>
        <taxon>unclassified sequences</taxon>
        <taxon>metagenomes</taxon>
        <taxon>ecological metagenomes</taxon>
    </lineage>
</organism>
<name>X1L2J0_9ZZZZ</name>
<evidence type="ECO:0000259" key="1">
    <source>
        <dbReference type="Pfam" id="PF04230"/>
    </source>
</evidence>
<gene>
    <name evidence="2" type="ORF">S03H2_60275</name>
</gene>
<feature type="domain" description="Polysaccharide pyruvyl transferase" evidence="1">
    <location>
        <begin position="2"/>
        <end position="64"/>
    </location>
</feature>
<feature type="non-terminal residue" evidence="2">
    <location>
        <position position="126"/>
    </location>
</feature>
<accession>X1L2J0</accession>
<reference evidence="2" key="1">
    <citation type="journal article" date="2014" name="Front. Microbiol.">
        <title>High frequency of phylogenetically diverse reductive dehalogenase-homologous genes in deep subseafloor sedimentary metagenomes.</title>
        <authorList>
            <person name="Kawai M."/>
            <person name="Futagami T."/>
            <person name="Toyoda A."/>
            <person name="Takaki Y."/>
            <person name="Nishi S."/>
            <person name="Hori S."/>
            <person name="Arai W."/>
            <person name="Tsubouchi T."/>
            <person name="Morono Y."/>
            <person name="Uchiyama I."/>
            <person name="Ito T."/>
            <person name="Fujiyama A."/>
            <person name="Inagaki F."/>
            <person name="Takami H."/>
        </authorList>
    </citation>
    <scope>NUCLEOTIDE SEQUENCE</scope>
    <source>
        <strain evidence="2">Expedition CK06-06</strain>
    </source>
</reference>
<evidence type="ECO:0000313" key="2">
    <source>
        <dbReference type="EMBL" id="GAH88403.1"/>
    </source>
</evidence>
<protein>
    <recommendedName>
        <fullName evidence="1">Polysaccharide pyruvyl transferase domain-containing protein</fullName>
    </recommendedName>
</protein>
<proteinExistence type="predicted"/>
<comment type="caution">
    <text evidence="2">The sequence shown here is derived from an EMBL/GenBank/DDBJ whole genome shotgun (WGS) entry which is preliminary data.</text>
</comment>
<dbReference type="EMBL" id="BARU01038825">
    <property type="protein sequence ID" value="GAH88403.1"/>
    <property type="molecule type" value="Genomic_DNA"/>
</dbReference>
<sequence length="126" mass="14390">MLKRILASCDFISLREHEGLDFIRENHISVPVYLGSDPALNNDPTPKEEAMELLKKEGIDFSKPLLGVNINAYIDQWVVTGKQGLTKKEFISIVSSVIKKFIHRENIQPMMVCTNYADLEITKELR</sequence>